<feature type="signal peptide" evidence="1">
    <location>
        <begin position="1"/>
        <end position="20"/>
    </location>
</feature>
<protein>
    <recommendedName>
        <fullName evidence="4">DUF4251 domain-containing protein</fullName>
    </recommendedName>
</protein>
<feature type="chain" id="PRO_5047233091" description="DUF4251 domain-containing protein" evidence="1">
    <location>
        <begin position="21"/>
        <end position="179"/>
    </location>
</feature>
<dbReference type="EMBL" id="CP094534">
    <property type="protein sequence ID" value="UOE34050.1"/>
    <property type="molecule type" value="Genomic_DNA"/>
</dbReference>
<gene>
    <name evidence="2" type="ORF">MTP16_00005</name>
</gene>
<organism evidence="2 3">
    <name type="scientific">Hymenobacter monticola</name>
    <dbReference type="NCBI Taxonomy" id="1705399"/>
    <lineage>
        <taxon>Bacteria</taxon>
        <taxon>Pseudomonadati</taxon>
        <taxon>Bacteroidota</taxon>
        <taxon>Cytophagia</taxon>
        <taxon>Cytophagales</taxon>
        <taxon>Hymenobacteraceae</taxon>
        <taxon>Hymenobacter</taxon>
    </lineage>
</organism>
<dbReference type="Proteomes" id="UP000831390">
    <property type="component" value="Chromosome"/>
</dbReference>
<keyword evidence="1" id="KW-0732">Signal</keyword>
<name>A0ABY4B4W7_9BACT</name>
<keyword evidence="3" id="KW-1185">Reference proteome</keyword>
<evidence type="ECO:0008006" key="4">
    <source>
        <dbReference type="Google" id="ProtNLM"/>
    </source>
</evidence>
<evidence type="ECO:0000256" key="1">
    <source>
        <dbReference type="SAM" id="SignalP"/>
    </source>
</evidence>
<proteinExistence type="predicted"/>
<sequence>MFKSTLFLASALLVCGVARAQAPATEVKALTARLNQLMADPKADDDTEVRVSLADCGFRQTVRKYRKPDKASTTNIAISNSKNGSSWGFKSNENVELELTLAQEWAEVGSVTYAAKEHDKGGSRYYELTVKRRAEAKGKSSSGLASTITLSLNTDNEKEVAALVKRLDAVRQQCTSRRG</sequence>
<evidence type="ECO:0000313" key="3">
    <source>
        <dbReference type="Proteomes" id="UP000831390"/>
    </source>
</evidence>
<evidence type="ECO:0000313" key="2">
    <source>
        <dbReference type="EMBL" id="UOE34050.1"/>
    </source>
</evidence>
<reference evidence="2 3" key="1">
    <citation type="submission" date="2022-03" db="EMBL/GenBank/DDBJ databases">
        <title>Hymenobactersp. isolated from the air.</title>
        <authorList>
            <person name="Won M."/>
            <person name="Kwon S.-W."/>
        </authorList>
    </citation>
    <scope>NUCLEOTIDE SEQUENCE [LARGE SCALE GENOMIC DNA]</scope>
    <source>
        <strain evidence="2 3">KACC 22596</strain>
    </source>
</reference>
<dbReference type="RefSeq" id="WP_243514700.1">
    <property type="nucleotide sequence ID" value="NZ_CP094534.1"/>
</dbReference>
<accession>A0ABY4B4W7</accession>